<sequence length="211" mass="24764">MERLHNNRLGDDEITRLIPIRLRQQVYIALGTRGFNDIKESISKYNKHNFIDVISKKINMMMDEYRDIKDIEKKKYVNALAENLVRDVVRIFYFRLPIQEPVAQYRWFNNNEKINNIFMKGSWDENEIDDLVVEVCSFPMIYKPDDDGDKVCTPAKVFPRHFIKKSLTEECMDVIGNFIKMVKSDDNSALSLQVDENEFEQTGSANSHVSN</sequence>
<reference evidence="1 2" key="1">
    <citation type="submission" date="2016-04" db="EMBL/GenBank/DDBJ databases">
        <title>Genome analyses suggest a sexual origin of heterokaryosis in a supposedly ancient asexual fungus.</title>
        <authorList>
            <person name="Ropars J."/>
            <person name="Sedzielewska K."/>
            <person name="Noel J."/>
            <person name="Charron P."/>
            <person name="Farinelli L."/>
            <person name="Marton T."/>
            <person name="Kruger M."/>
            <person name="Pelin A."/>
            <person name="Brachmann A."/>
            <person name="Corradi N."/>
        </authorList>
    </citation>
    <scope>NUCLEOTIDE SEQUENCE [LARGE SCALE GENOMIC DNA]</scope>
    <source>
        <strain evidence="1 2">C2</strain>
    </source>
</reference>
<dbReference type="Proteomes" id="UP000233469">
    <property type="component" value="Unassembled WGS sequence"/>
</dbReference>
<gene>
    <name evidence="1" type="ORF">RhiirC2_756462</name>
</gene>
<name>A0A2N1MSH5_9GLOM</name>
<comment type="caution">
    <text evidence="1">The sequence shown here is derived from an EMBL/GenBank/DDBJ whole genome shotgun (WGS) entry which is preliminary data.</text>
</comment>
<reference evidence="1 2" key="2">
    <citation type="submission" date="2017-10" db="EMBL/GenBank/DDBJ databases">
        <title>Extensive intraspecific genome diversity in a model arbuscular mycorrhizal fungus.</title>
        <authorList>
            <person name="Chen E.C.H."/>
            <person name="Morin E."/>
            <person name="Baudet D."/>
            <person name="Noel J."/>
            <person name="Ndikumana S."/>
            <person name="Charron P."/>
            <person name="St-Onge C."/>
            <person name="Giorgi J."/>
            <person name="Grigoriev I.V."/>
            <person name="Roux C."/>
            <person name="Martin F.M."/>
            <person name="Corradi N."/>
        </authorList>
    </citation>
    <scope>NUCLEOTIDE SEQUENCE [LARGE SCALE GENOMIC DNA]</scope>
    <source>
        <strain evidence="1 2">C2</strain>
    </source>
</reference>
<evidence type="ECO:0000313" key="2">
    <source>
        <dbReference type="Proteomes" id="UP000233469"/>
    </source>
</evidence>
<evidence type="ECO:0000313" key="1">
    <source>
        <dbReference type="EMBL" id="PKK64596.1"/>
    </source>
</evidence>
<dbReference type="AlphaFoldDB" id="A0A2N1MSH5"/>
<proteinExistence type="predicted"/>
<dbReference type="VEuPathDB" id="FungiDB:RhiirA1_423204"/>
<dbReference type="VEuPathDB" id="FungiDB:FUN_008060"/>
<protein>
    <submittedName>
        <fullName evidence="1">Uncharacterized protein</fullName>
    </submittedName>
</protein>
<accession>A0A2N1MSH5</accession>
<organism evidence="1 2">
    <name type="scientific">Rhizophagus irregularis</name>
    <dbReference type="NCBI Taxonomy" id="588596"/>
    <lineage>
        <taxon>Eukaryota</taxon>
        <taxon>Fungi</taxon>
        <taxon>Fungi incertae sedis</taxon>
        <taxon>Mucoromycota</taxon>
        <taxon>Glomeromycotina</taxon>
        <taxon>Glomeromycetes</taxon>
        <taxon>Glomerales</taxon>
        <taxon>Glomeraceae</taxon>
        <taxon>Rhizophagus</taxon>
    </lineage>
</organism>
<dbReference type="VEuPathDB" id="FungiDB:RhiirFUN_008434"/>
<dbReference type="EMBL" id="LLXL01001409">
    <property type="protein sequence ID" value="PKK64596.1"/>
    <property type="molecule type" value="Genomic_DNA"/>
</dbReference>